<reference evidence="2" key="1">
    <citation type="journal article" date="2022" name="bioRxiv">
        <title>Sequencing and chromosome-scale assembly of the giantPleurodeles waltlgenome.</title>
        <authorList>
            <person name="Brown T."/>
            <person name="Elewa A."/>
            <person name="Iarovenko S."/>
            <person name="Subramanian E."/>
            <person name="Araus A.J."/>
            <person name="Petzold A."/>
            <person name="Susuki M."/>
            <person name="Suzuki K.-i.T."/>
            <person name="Hayashi T."/>
            <person name="Toyoda A."/>
            <person name="Oliveira C."/>
            <person name="Osipova E."/>
            <person name="Leigh N.D."/>
            <person name="Simon A."/>
            <person name="Yun M.H."/>
        </authorList>
    </citation>
    <scope>NUCLEOTIDE SEQUENCE</scope>
    <source>
        <strain evidence="2">20211129_DDA</strain>
        <tissue evidence="2">Liver</tissue>
    </source>
</reference>
<accession>A0AAV7U857</accession>
<protein>
    <submittedName>
        <fullName evidence="2">Uncharacterized protein</fullName>
    </submittedName>
</protein>
<feature type="compositionally biased region" description="Polar residues" evidence="1">
    <location>
        <begin position="154"/>
        <end position="165"/>
    </location>
</feature>
<name>A0AAV7U857_PLEWA</name>
<organism evidence="2 3">
    <name type="scientific">Pleurodeles waltl</name>
    <name type="common">Iberian ribbed newt</name>
    <dbReference type="NCBI Taxonomy" id="8319"/>
    <lineage>
        <taxon>Eukaryota</taxon>
        <taxon>Metazoa</taxon>
        <taxon>Chordata</taxon>
        <taxon>Craniata</taxon>
        <taxon>Vertebrata</taxon>
        <taxon>Euteleostomi</taxon>
        <taxon>Amphibia</taxon>
        <taxon>Batrachia</taxon>
        <taxon>Caudata</taxon>
        <taxon>Salamandroidea</taxon>
        <taxon>Salamandridae</taxon>
        <taxon>Pleurodelinae</taxon>
        <taxon>Pleurodeles</taxon>
    </lineage>
</organism>
<gene>
    <name evidence="2" type="ORF">NDU88_001892</name>
</gene>
<proteinExistence type="predicted"/>
<keyword evidence="3" id="KW-1185">Reference proteome</keyword>
<evidence type="ECO:0000313" key="2">
    <source>
        <dbReference type="EMBL" id="KAJ1185097.1"/>
    </source>
</evidence>
<dbReference type="AlphaFoldDB" id="A0AAV7U857"/>
<dbReference type="Proteomes" id="UP001066276">
    <property type="component" value="Chromosome 3_1"/>
</dbReference>
<evidence type="ECO:0000256" key="1">
    <source>
        <dbReference type="SAM" id="MobiDB-lite"/>
    </source>
</evidence>
<dbReference type="EMBL" id="JANPWB010000005">
    <property type="protein sequence ID" value="KAJ1185097.1"/>
    <property type="molecule type" value="Genomic_DNA"/>
</dbReference>
<evidence type="ECO:0000313" key="3">
    <source>
        <dbReference type="Proteomes" id="UP001066276"/>
    </source>
</evidence>
<feature type="region of interest" description="Disordered" evidence="1">
    <location>
        <begin position="139"/>
        <end position="165"/>
    </location>
</feature>
<comment type="caution">
    <text evidence="2">The sequence shown here is derived from an EMBL/GenBank/DDBJ whole genome shotgun (WGS) entry which is preliminary data.</text>
</comment>
<sequence length="165" mass="18181">MDPIHCATRSQFSLHVAREMLDARCPRAYVSARYRQDIIHALTRSLSARLNGRCRNSLNIVFILSRLERHAGALADPPASDIVLDPMDHSSAMVLEREQFTTSGKGPKSLDTLRAYRELHWGPNETGLVSVSSSPMAHTKAYGSEGKSLPGTHASLQLDNLSDID</sequence>